<evidence type="ECO:0000256" key="1">
    <source>
        <dbReference type="ARBA" id="ARBA00010641"/>
    </source>
</evidence>
<dbReference type="Gene3D" id="1.10.10.10">
    <property type="entry name" value="Winged helix-like DNA-binding domain superfamily/Winged helix DNA-binding domain"/>
    <property type="match status" value="1"/>
</dbReference>
<dbReference type="InterPro" id="IPR039425">
    <property type="entry name" value="RNA_pol_sigma-70-like"/>
</dbReference>
<sequence length="223" mass="26284">MDFMKSRVLEIKVKQNGTDIANQIFCELIKLFHTVRRLIYGKEEMIVDELTVEAFEIEDKELLIDEIMNKYGQEILQLVYSYVNNKEIAEDVTQDIFVKCYKSLHTYKGKSNVKTWLWRIAINQCKDYVKSWYNKKVIVTEDEAAYIGVQNDSVEQTVIQNAEDRELASAVMNLPIKYREVIYLFYYEELSIKEIAIVIDVKENTIKTRLKKAKELLKKGLEE</sequence>
<name>A0A1Y6A2Q8_9BACI</name>
<proteinExistence type="inferred from homology"/>
<gene>
    <name evidence="7" type="primary">sigM_3</name>
    <name evidence="7" type="ORF">BACERE00185_03333</name>
</gene>
<evidence type="ECO:0000259" key="6">
    <source>
        <dbReference type="Pfam" id="PF08281"/>
    </source>
</evidence>
<protein>
    <submittedName>
        <fullName evidence="7">RNA polymerase sigma factor SigM</fullName>
    </submittedName>
</protein>
<dbReference type="NCBIfam" id="TIGR02937">
    <property type="entry name" value="sigma70-ECF"/>
    <property type="match status" value="1"/>
</dbReference>
<dbReference type="Pfam" id="PF04542">
    <property type="entry name" value="Sigma70_r2"/>
    <property type="match status" value="1"/>
</dbReference>
<dbReference type="InterPro" id="IPR013324">
    <property type="entry name" value="RNA_pol_sigma_r3/r4-like"/>
</dbReference>
<evidence type="ECO:0000256" key="4">
    <source>
        <dbReference type="ARBA" id="ARBA00023163"/>
    </source>
</evidence>
<keyword evidence="3" id="KW-0731">Sigma factor</keyword>
<dbReference type="SUPFAM" id="SSF88659">
    <property type="entry name" value="Sigma3 and sigma4 domains of RNA polymerase sigma factors"/>
    <property type="match status" value="1"/>
</dbReference>
<dbReference type="Proteomes" id="UP000194439">
    <property type="component" value="Unassembled WGS sequence"/>
</dbReference>
<reference evidence="8" key="1">
    <citation type="submission" date="2017-04" db="EMBL/GenBank/DDBJ databases">
        <authorList>
            <person name="Criscuolo A."/>
        </authorList>
    </citation>
    <scope>NUCLEOTIDE SEQUENCE [LARGE SCALE GENOMIC DNA]</scope>
</reference>
<dbReference type="PANTHER" id="PTHR43133">
    <property type="entry name" value="RNA POLYMERASE ECF-TYPE SIGMA FACTO"/>
    <property type="match status" value="1"/>
</dbReference>
<dbReference type="NCBIfam" id="NF006930">
    <property type="entry name" value="PRK09415.1"/>
    <property type="match status" value="1"/>
</dbReference>
<dbReference type="InterPro" id="IPR036388">
    <property type="entry name" value="WH-like_DNA-bd_sf"/>
</dbReference>
<dbReference type="GO" id="GO:0016987">
    <property type="term" value="F:sigma factor activity"/>
    <property type="evidence" value="ECO:0007669"/>
    <property type="project" value="UniProtKB-KW"/>
</dbReference>
<dbReference type="EMBL" id="FWZD01000058">
    <property type="protein sequence ID" value="SME20368.1"/>
    <property type="molecule type" value="Genomic_DNA"/>
</dbReference>
<dbReference type="GO" id="GO:0003677">
    <property type="term" value="F:DNA binding"/>
    <property type="evidence" value="ECO:0007669"/>
    <property type="project" value="InterPro"/>
</dbReference>
<dbReference type="InterPro" id="IPR014284">
    <property type="entry name" value="RNA_pol_sigma-70_dom"/>
</dbReference>
<keyword evidence="2" id="KW-0805">Transcription regulation</keyword>
<dbReference type="AlphaFoldDB" id="A0A1Y6A2Q8"/>
<feature type="domain" description="RNA polymerase sigma factor 70 region 4 type 2" evidence="6">
    <location>
        <begin position="165"/>
        <end position="217"/>
    </location>
</feature>
<dbReference type="CDD" id="cd06171">
    <property type="entry name" value="Sigma70_r4"/>
    <property type="match status" value="1"/>
</dbReference>
<dbReference type="InterPro" id="IPR007627">
    <property type="entry name" value="RNA_pol_sigma70_r2"/>
</dbReference>
<dbReference type="GO" id="GO:0006352">
    <property type="term" value="P:DNA-templated transcription initiation"/>
    <property type="evidence" value="ECO:0007669"/>
    <property type="project" value="InterPro"/>
</dbReference>
<dbReference type="InterPro" id="IPR013249">
    <property type="entry name" value="RNA_pol_sigma70_r4_t2"/>
</dbReference>
<evidence type="ECO:0000259" key="5">
    <source>
        <dbReference type="Pfam" id="PF04542"/>
    </source>
</evidence>
<dbReference type="InterPro" id="IPR013325">
    <property type="entry name" value="RNA_pol_sigma_r2"/>
</dbReference>
<comment type="similarity">
    <text evidence="1">Belongs to the sigma-70 factor family. ECF subfamily.</text>
</comment>
<accession>A0A1Y6A2Q8</accession>
<evidence type="ECO:0000313" key="8">
    <source>
        <dbReference type="Proteomes" id="UP000194439"/>
    </source>
</evidence>
<evidence type="ECO:0000256" key="2">
    <source>
        <dbReference type="ARBA" id="ARBA00023015"/>
    </source>
</evidence>
<organism evidence="7 8">
    <name type="scientific">Bacillus mobilis</name>
    <dbReference type="NCBI Taxonomy" id="2026190"/>
    <lineage>
        <taxon>Bacteria</taxon>
        <taxon>Bacillati</taxon>
        <taxon>Bacillota</taxon>
        <taxon>Bacilli</taxon>
        <taxon>Bacillales</taxon>
        <taxon>Bacillaceae</taxon>
        <taxon>Bacillus</taxon>
        <taxon>Bacillus cereus group</taxon>
    </lineage>
</organism>
<evidence type="ECO:0000256" key="3">
    <source>
        <dbReference type="ARBA" id="ARBA00023082"/>
    </source>
</evidence>
<dbReference type="PANTHER" id="PTHR43133:SF60">
    <property type="entry name" value="RNA POLYMERASE SIGMA FACTOR SIGV"/>
    <property type="match status" value="1"/>
</dbReference>
<dbReference type="Pfam" id="PF08281">
    <property type="entry name" value="Sigma70_r4_2"/>
    <property type="match status" value="1"/>
</dbReference>
<dbReference type="Gene3D" id="1.10.1740.10">
    <property type="match status" value="1"/>
</dbReference>
<feature type="domain" description="RNA polymerase sigma-70 region 2" evidence="5">
    <location>
        <begin position="69"/>
        <end position="130"/>
    </location>
</feature>
<dbReference type="SUPFAM" id="SSF88946">
    <property type="entry name" value="Sigma2 domain of RNA polymerase sigma factors"/>
    <property type="match status" value="1"/>
</dbReference>
<evidence type="ECO:0000313" key="7">
    <source>
        <dbReference type="EMBL" id="SME20368.1"/>
    </source>
</evidence>
<keyword evidence="4" id="KW-0804">Transcription</keyword>